<protein>
    <submittedName>
        <fullName evidence="1">Uncharacterized protein</fullName>
    </submittedName>
</protein>
<evidence type="ECO:0000313" key="2">
    <source>
        <dbReference type="Proteomes" id="UP001258315"/>
    </source>
</evidence>
<gene>
    <name evidence="1" type="ORF">QE417_002349</name>
</gene>
<evidence type="ECO:0000313" key="1">
    <source>
        <dbReference type="EMBL" id="MDT3403277.1"/>
    </source>
</evidence>
<reference evidence="2" key="1">
    <citation type="submission" date="2023-07" db="EMBL/GenBank/DDBJ databases">
        <title>Functional and genomic diversity of the sorghum phyllosphere microbiome.</title>
        <authorList>
            <person name="Shade A."/>
        </authorList>
    </citation>
    <scope>NUCLEOTIDE SEQUENCE [LARGE SCALE GENOMIC DNA]</scope>
    <source>
        <strain evidence="2">SORGH_AS_0422</strain>
    </source>
</reference>
<organism evidence="1 2">
    <name type="scientific">Mucilaginibacter terrae</name>
    <dbReference type="NCBI Taxonomy" id="1955052"/>
    <lineage>
        <taxon>Bacteria</taxon>
        <taxon>Pseudomonadati</taxon>
        <taxon>Bacteroidota</taxon>
        <taxon>Sphingobacteriia</taxon>
        <taxon>Sphingobacteriales</taxon>
        <taxon>Sphingobacteriaceae</taxon>
        <taxon>Mucilaginibacter</taxon>
    </lineage>
</organism>
<accession>A0ABU3GU18</accession>
<name>A0ABU3GU18_9SPHI</name>
<dbReference type="Proteomes" id="UP001258315">
    <property type="component" value="Unassembled WGS sequence"/>
</dbReference>
<keyword evidence="2" id="KW-1185">Reference proteome</keyword>
<dbReference type="EMBL" id="JAVLVU010000001">
    <property type="protein sequence ID" value="MDT3403277.1"/>
    <property type="molecule type" value="Genomic_DNA"/>
</dbReference>
<sequence length="83" mass="9316">MACRGTGKFKITGSYFKELGETYDSQNPIYTLRTFAENVSNMDGTKPYDSLEGGMLGVLAGEMDYFKDFSRKWYGNELSADAE</sequence>
<comment type="caution">
    <text evidence="1">The sequence shown here is derived from an EMBL/GenBank/DDBJ whole genome shotgun (WGS) entry which is preliminary data.</text>
</comment>
<proteinExistence type="predicted"/>
<dbReference type="RefSeq" id="WP_311950123.1">
    <property type="nucleotide sequence ID" value="NZ_JAVLVU010000001.1"/>
</dbReference>